<evidence type="ECO:0000256" key="2">
    <source>
        <dbReference type="ARBA" id="ARBA00025483"/>
    </source>
</evidence>
<dbReference type="EMBL" id="JRKQ01000035">
    <property type="protein sequence ID" value="KGJ22384.1"/>
    <property type="molecule type" value="Genomic_DNA"/>
</dbReference>
<dbReference type="GO" id="GO:0003677">
    <property type="term" value="F:DNA binding"/>
    <property type="evidence" value="ECO:0007669"/>
    <property type="project" value="InterPro"/>
</dbReference>
<dbReference type="RefSeq" id="WP_036709192.1">
    <property type="nucleotide sequence ID" value="NZ_JRKQ01000035.1"/>
</dbReference>
<keyword evidence="6" id="KW-1133">Transmembrane helix</keyword>
<feature type="domain" description="Exonuclease" evidence="7">
    <location>
        <begin position="542"/>
        <end position="710"/>
    </location>
</feature>
<feature type="coiled-coil region" evidence="5">
    <location>
        <begin position="107"/>
        <end position="152"/>
    </location>
</feature>
<dbReference type="Pfam" id="PF00929">
    <property type="entry name" value="RNase_T"/>
    <property type="match status" value="1"/>
</dbReference>
<dbReference type="EC" id="2.7.7.7" evidence="1"/>
<dbReference type="AlphaFoldDB" id="A0A099GHT8"/>
<proteinExistence type="predicted"/>
<name>A0A099GHT8_9RHOB</name>
<protein>
    <recommendedName>
        <fullName evidence="1">DNA-directed DNA polymerase</fullName>
        <ecNumber evidence="1">2.7.7.7</ecNumber>
    </recommendedName>
</protein>
<evidence type="ECO:0000313" key="8">
    <source>
        <dbReference type="EMBL" id="KGJ22384.1"/>
    </source>
</evidence>
<comment type="subunit">
    <text evidence="3">DNA polymerase III contains a core (composed of alpha, epsilon and theta chains) that associates with a tau subunit. This core dimerizes to form the POLIII' complex. PolIII' associates with the gamma complex (composed of gamma, delta, delta', psi and chi chains) and with the beta chain to form the complete DNA polymerase III complex.</text>
</comment>
<sequence length="733" mass="77375">MRPTRGLILTLLAPGLALAAWLAVALLAVRLVTGGSGIAVAPAVAGPVGAVLLALWLAALAGGAWVMRRLWQAHVLDAARLLNATRIVTADLSATELRFVPAAAPVLRALGEEIGQLARQRDELRMDMARLVDEASRSVSDQRDQLAALMAELDHAVVVCTREGRVLLYNARARALAARLAPRAVGAEAAAPGGVLLGLGRNIHDFLDPAAVAHALETVEGRMARGVAAAAAGAQFVTASETGQLLRVSLSPVRPTGADAADAALSGYVLLIDDITLDQQQQSRRDAALLSLTETSRAGLANMQAALEMLDYPDLEPEDRARFLAVVRDEVGAMGGRVAALAEGGMADLATRWPLSDMLGADLVAAAVRQLGEATGTPITTTPVEDDLWLRIDSFGLIRALAHLAAEIREMVADPVLWLRLTRTGPRAHLDLGWVARPGAPAADAARLTALPTQEMRAGGQGTGVSVREVVDRHGGEVWLDRGRGIDGESGQPFFRLLLPLAAVDVAAPEAQIGSRPEFYDFDLFTAGAGTAADEQPLSALSFTVFDCETTGLDPAGGDEIIQIGAVRILNSRILKGETIDQLVDPQRSIPEAGIPIHHIHPHMVRGMPTIGQVLPVFHRFAAGSVLVGHNVAFDMRFLKLKEAATGCVFDHPVLDTLLLSSIVHPAGESHSLEAIADRLGITIGGRHTALGDALATAEVFARLIPLLARQGIETLGQAREAASKSQFARLKY</sequence>
<comment type="function">
    <text evidence="2">DNA polymerase III is a complex, multichain enzyme responsible for most of the replicative synthesis in bacteria. The epsilon subunit contain the editing function and is a proofreading 3'-5' exonuclease.</text>
</comment>
<dbReference type="GO" id="GO:0008408">
    <property type="term" value="F:3'-5' exonuclease activity"/>
    <property type="evidence" value="ECO:0007669"/>
    <property type="project" value="TreeGrafter"/>
</dbReference>
<evidence type="ECO:0000256" key="4">
    <source>
        <dbReference type="ARBA" id="ARBA00049244"/>
    </source>
</evidence>
<dbReference type="GO" id="GO:0003887">
    <property type="term" value="F:DNA-directed DNA polymerase activity"/>
    <property type="evidence" value="ECO:0007669"/>
    <property type="project" value="UniProtKB-EC"/>
</dbReference>
<feature type="transmembrane region" description="Helical" evidence="6">
    <location>
        <begin position="44"/>
        <end position="66"/>
    </location>
</feature>
<evidence type="ECO:0000256" key="5">
    <source>
        <dbReference type="SAM" id="Coils"/>
    </source>
</evidence>
<comment type="caution">
    <text evidence="8">The sequence shown here is derived from an EMBL/GenBank/DDBJ whole genome shotgun (WGS) entry which is preliminary data.</text>
</comment>
<organism evidence="8 9">
    <name type="scientific">Paracoccus sanguinis</name>
    <dbReference type="NCBI Taxonomy" id="1545044"/>
    <lineage>
        <taxon>Bacteria</taxon>
        <taxon>Pseudomonadati</taxon>
        <taxon>Pseudomonadota</taxon>
        <taxon>Alphaproteobacteria</taxon>
        <taxon>Rhodobacterales</taxon>
        <taxon>Paracoccaceae</taxon>
        <taxon>Paracoccus</taxon>
    </lineage>
</organism>
<dbReference type="InterPro" id="IPR006054">
    <property type="entry name" value="DnaQ"/>
</dbReference>
<dbReference type="CDD" id="cd06127">
    <property type="entry name" value="DEDDh"/>
    <property type="match status" value="1"/>
</dbReference>
<dbReference type="Gene3D" id="3.30.450.20">
    <property type="entry name" value="PAS domain"/>
    <property type="match status" value="1"/>
</dbReference>
<dbReference type="InterPro" id="IPR013520">
    <property type="entry name" value="Ribonucl_H"/>
</dbReference>
<dbReference type="NCBIfam" id="TIGR00573">
    <property type="entry name" value="dnaq"/>
    <property type="match status" value="1"/>
</dbReference>
<dbReference type="SMART" id="SM00479">
    <property type="entry name" value="EXOIII"/>
    <property type="match status" value="1"/>
</dbReference>
<dbReference type="SUPFAM" id="SSF53098">
    <property type="entry name" value="Ribonuclease H-like"/>
    <property type="match status" value="1"/>
</dbReference>
<evidence type="ECO:0000256" key="3">
    <source>
        <dbReference type="ARBA" id="ARBA00026073"/>
    </source>
</evidence>
<evidence type="ECO:0000313" key="9">
    <source>
        <dbReference type="Proteomes" id="UP000029858"/>
    </source>
</evidence>
<reference evidence="8 9" key="1">
    <citation type="submission" date="2014-09" db="EMBL/GenBank/DDBJ databases">
        <authorList>
            <person name="McGinnis J.M."/>
            <person name="Wolfgang W.J."/>
        </authorList>
    </citation>
    <scope>NUCLEOTIDE SEQUENCE [LARGE SCALE GENOMIC DNA]</scope>
    <source>
        <strain evidence="8 9">5503</strain>
    </source>
</reference>
<keyword evidence="6" id="KW-0812">Transmembrane</keyword>
<accession>A0A099GHT8</accession>
<comment type="catalytic activity">
    <reaction evidence="4">
        <text>DNA(n) + a 2'-deoxyribonucleoside 5'-triphosphate = DNA(n+1) + diphosphate</text>
        <dbReference type="Rhea" id="RHEA:22508"/>
        <dbReference type="Rhea" id="RHEA-COMP:17339"/>
        <dbReference type="Rhea" id="RHEA-COMP:17340"/>
        <dbReference type="ChEBI" id="CHEBI:33019"/>
        <dbReference type="ChEBI" id="CHEBI:61560"/>
        <dbReference type="ChEBI" id="CHEBI:173112"/>
        <dbReference type="EC" id="2.7.7.7"/>
    </reaction>
</comment>
<reference evidence="8 9" key="2">
    <citation type="submission" date="2014-10" db="EMBL/GenBank/DDBJ databases">
        <title>Paracoccus sanguinis sp. nov., isolated from clinical specimens of New York State patients.</title>
        <authorList>
            <person name="Mingle L.A."/>
            <person name="Cole J.A."/>
            <person name="Lapierre P."/>
            <person name="Musser K.A."/>
        </authorList>
    </citation>
    <scope>NUCLEOTIDE SEQUENCE [LARGE SCALE GENOMIC DNA]</scope>
    <source>
        <strain evidence="8 9">5503</strain>
    </source>
</reference>
<keyword evidence="5" id="KW-0175">Coiled coil</keyword>
<dbReference type="PANTHER" id="PTHR30231">
    <property type="entry name" value="DNA POLYMERASE III SUBUNIT EPSILON"/>
    <property type="match status" value="1"/>
</dbReference>
<evidence type="ECO:0000259" key="7">
    <source>
        <dbReference type="SMART" id="SM00479"/>
    </source>
</evidence>
<dbReference type="PANTHER" id="PTHR30231:SF41">
    <property type="entry name" value="DNA POLYMERASE III SUBUNIT EPSILON"/>
    <property type="match status" value="1"/>
</dbReference>
<evidence type="ECO:0000256" key="1">
    <source>
        <dbReference type="ARBA" id="ARBA00012417"/>
    </source>
</evidence>
<dbReference type="FunFam" id="3.30.420.10:FF:000045">
    <property type="entry name" value="3'-5' exonuclease DinG"/>
    <property type="match status" value="1"/>
</dbReference>
<gene>
    <name evidence="8" type="ORF">IX56_08455</name>
</gene>
<dbReference type="InterPro" id="IPR012337">
    <property type="entry name" value="RNaseH-like_sf"/>
</dbReference>
<dbReference type="GO" id="GO:0045004">
    <property type="term" value="P:DNA replication proofreading"/>
    <property type="evidence" value="ECO:0007669"/>
    <property type="project" value="TreeGrafter"/>
</dbReference>
<dbReference type="InterPro" id="IPR036397">
    <property type="entry name" value="RNaseH_sf"/>
</dbReference>
<dbReference type="Proteomes" id="UP000029858">
    <property type="component" value="Unassembled WGS sequence"/>
</dbReference>
<keyword evidence="6" id="KW-0472">Membrane</keyword>
<dbReference type="GO" id="GO:0005829">
    <property type="term" value="C:cytosol"/>
    <property type="evidence" value="ECO:0007669"/>
    <property type="project" value="TreeGrafter"/>
</dbReference>
<evidence type="ECO:0000256" key="6">
    <source>
        <dbReference type="SAM" id="Phobius"/>
    </source>
</evidence>
<dbReference type="Gene3D" id="3.30.420.10">
    <property type="entry name" value="Ribonuclease H-like superfamily/Ribonuclease H"/>
    <property type="match status" value="1"/>
</dbReference>